<dbReference type="GO" id="GO:0047527">
    <property type="term" value="F:2,3-dihydroxybenzoate-serine ligase activity"/>
    <property type="evidence" value="ECO:0007669"/>
    <property type="project" value="TreeGrafter"/>
</dbReference>
<name>A0A377B1E1_ECOLX</name>
<dbReference type="Gene3D" id="3.40.50.12780">
    <property type="entry name" value="N-terminal domain of ligase-like"/>
    <property type="match status" value="1"/>
</dbReference>
<dbReference type="GO" id="GO:0016779">
    <property type="term" value="F:nucleotidyltransferase activity"/>
    <property type="evidence" value="ECO:0007669"/>
    <property type="project" value="UniProtKB-KW"/>
</dbReference>
<dbReference type="EMBL" id="UGED01000007">
    <property type="protein sequence ID" value="STL42702.1"/>
    <property type="molecule type" value="Genomic_DNA"/>
</dbReference>
<dbReference type="SUPFAM" id="SSF56801">
    <property type="entry name" value="Acetyl-CoA synthetase-like"/>
    <property type="match status" value="1"/>
</dbReference>
<dbReference type="PANTHER" id="PTHR45527">
    <property type="entry name" value="NONRIBOSOMAL PEPTIDE SYNTHETASE"/>
    <property type="match status" value="1"/>
</dbReference>
<dbReference type="GO" id="GO:0031177">
    <property type="term" value="F:phosphopantetheine binding"/>
    <property type="evidence" value="ECO:0007669"/>
    <property type="project" value="TreeGrafter"/>
</dbReference>
<dbReference type="Proteomes" id="UP000254052">
    <property type="component" value="Unassembled WGS sequence"/>
</dbReference>
<feature type="domain" description="AMP-dependent synthetase/ligase" evidence="1">
    <location>
        <begin position="48"/>
        <end position="128"/>
    </location>
</feature>
<keyword evidence="2" id="KW-0548">Nucleotidyltransferase</keyword>
<dbReference type="InterPro" id="IPR000873">
    <property type="entry name" value="AMP-dep_synth/lig_dom"/>
</dbReference>
<accession>A0A377B1E1</accession>
<dbReference type="GO" id="GO:0005829">
    <property type="term" value="C:cytosol"/>
    <property type="evidence" value="ECO:0007669"/>
    <property type="project" value="TreeGrafter"/>
</dbReference>
<dbReference type="GO" id="GO:0009366">
    <property type="term" value="C:enterobactin synthetase complex"/>
    <property type="evidence" value="ECO:0007669"/>
    <property type="project" value="TreeGrafter"/>
</dbReference>
<dbReference type="GO" id="GO:0016877">
    <property type="term" value="F:ligase activity, forming carbon-sulfur bonds"/>
    <property type="evidence" value="ECO:0007669"/>
    <property type="project" value="UniProtKB-ARBA"/>
</dbReference>
<organism evidence="2 3">
    <name type="scientific">Escherichia coli</name>
    <dbReference type="NCBI Taxonomy" id="562"/>
    <lineage>
        <taxon>Bacteria</taxon>
        <taxon>Pseudomonadati</taxon>
        <taxon>Pseudomonadota</taxon>
        <taxon>Gammaproteobacteria</taxon>
        <taxon>Enterobacterales</taxon>
        <taxon>Enterobacteriaceae</taxon>
        <taxon>Escherichia</taxon>
    </lineage>
</organism>
<dbReference type="PANTHER" id="PTHR45527:SF1">
    <property type="entry name" value="FATTY ACID SYNTHASE"/>
    <property type="match status" value="1"/>
</dbReference>
<keyword evidence="2" id="KW-0808">Transferase</keyword>
<proteinExistence type="predicted"/>
<evidence type="ECO:0000313" key="3">
    <source>
        <dbReference type="Proteomes" id="UP000254052"/>
    </source>
</evidence>
<evidence type="ECO:0000259" key="1">
    <source>
        <dbReference type="Pfam" id="PF00501"/>
    </source>
</evidence>
<reference evidence="2 3" key="1">
    <citation type="submission" date="2018-06" db="EMBL/GenBank/DDBJ databases">
        <authorList>
            <consortium name="Pathogen Informatics"/>
            <person name="Doyle S."/>
        </authorList>
    </citation>
    <scope>NUCLEOTIDE SEQUENCE [LARGE SCALE GENOMIC DNA]</scope>
    <source>
        <strain evidence="2 3">NCTC9962</strain>
    </source>
</reference>
<protein>
    <submittedName>
        <fullName evidence="2">Enterobactin synthase subunit F</fullName>
        <ecNumber evidence="2">2.7.7.-</ecNumber>
    </submittedName>
</protein>
<dbReference type="EC" id="2.7.7.-" evidence="2"/>
<gene>
    <name evidence="2" type="primary">entF_4</name>
    <name evidence="2" type="ORF">NCTC9962_02879</name>
</gene>
<dbReference type="AlphaFoldDB" id="A0A377B1E1"/>
<dbReference type="GO" id="GO:0043041">
    <property type="term" value="P:amino acid activation for nonribosomal peptide biosynthetic process"/>
    <property type="evidence" value="ECO:0007669"/>
    <property type="project" value="TreeGrafter"/>
</dbReference>
<dbReference type="Pfam" id="PF00501">
    <property type="entry name" value="AMP-binding"/>
    <property type="match status" value="1"/>
</dbReference>
<dbReference type="InterPro" id="IPR042099">
    <property type="entry name" value="ANL_N_sf"/>
</dbReference>
<sequence length="142" mass="15197">MLIAQFAADPALLCGDVDIMLPGEYAQLAQLNATQVEIPETTLSALVAEQAAKTPDAPALQMRVTCSAIGKCASRWWRWRICCVSAALNQGDSVAVALPRSVFLTLALHAIVEAGAAWLPLDTGYPDDSPENDAGKMRVRRC</sequence>
<evidence type="ECO:0000313" key="2">
    <source>
        <dbReference type="EMBL" id="STL42702.1"/>
    </source>
</evidence>
<dbReference type="GO" id="GO:0009239">
    <property type="term" value="P:enterobactin biosynthetic process"/>
    <property type="evidence" value="ECO:0007669"/>
    <property type="project" value="TreeGrafter"/>
</dbReference>